<evidence type="ECO:0000256" key="1">
    <source>
        <dbReference type="SAM" id="SignalP"/>
    </source>
</evidence>
<accession>A0A2R6NSU6</accession>
<dbReference type="Gene3D" id="3.40.390.10">
    <property type="entry name" value="Collagenase (Catalytic Domain)"/>
    <property type="match status" value="1"/>
</dbReference>
<name>A0A2R6NSU6_9APHY</name>
<organism evidence="2 3">
    <name type="scientific">Hermanssonia centrifuga</name>
    <dbReference type="NCBI Taxonomy" id="98765"/>
    <lineage>
        <taxon>Eukaryota</taxon>
        <taxon>Fungi</taxon>
        <taxon>Dikarya</taxon>
        <taxon>Basidiomycota</taxon>
        <taxon>Agaricomycotina</taxon>
        <taxon>Agaricomycetes</taxon>
        <taxon>Polyporales</taxon>
        <taxon>Meruliaceae</taxon>
        <taxon>Hermanssonia</taxon>
    </lineage>
</organism>
<gene>
    <name evidence="2" type="ORF">PHLCEN_2v8943</name>
</gene>
<dbReference type="AlphaFoldDB" id="A0A2R6NSU6"/>
<comment type="caution">
    <text evidence="2">The sequence shown here is derived from an EMBL/GenBank/DDBJ whole genome shotgun (WGS) entry which is preliminary data.</text>
</comment>
<dbReference type="GO" id="GO:0008237">
    <property type="term" value="F:metallopeptidase activity"/>
    <property type="evidence" value="ECO:0007669"/>
    <property type="project" value="InterPro"/>
</dbReference>
<proteinExistence type="predicted"/>
<feature type="chain" id="PRO_5015353320" evidence="1">
    <location>
        <begin position="21"/>
        <end position="318"/>
    </location>
</feature>
<feature type="signal peptide" evidence="1">
    <location>
        <begin position="1"/>
        <end position="20"/>
    </location>
</feature>
<dbReference type="InterPro" id="IPR024079">
    <property type="entry name" value="MetalloPept_cat_dom_sf"/>
</dbReference>
<dbReference type="Proteomes" id="UP000186601">
    <property type="component" value="Unassembled WGS sequence"/>
</dbReference>
<evidence type="ECO:0000313" key="3">
    <source>
        <dbReference type="Proteomes" id="UP000186601"/>
    </source>
</evidence>
<keyword evidence="3" id="KW-1185">Reference proteome</keyword>
<evidence type="ECO:0000313" key="2">
    <source>
        <dbReference type="EMBL" id="PSR75652.1"/>
    </source>
</evidence>
<reference evidence="2 3" key="1">
    <citation type="submission" date="2018-02" db="EMBL/GenBank/DDBJ databases">
        <title>Genome sequence of the basidiomycete white-rot fungus Phlebia centrifuga.</title>
        <authorList>
            <person name="Granchi Z."/>
            <person name="Peng M."/>
            <person name="de Vries R.P."/>
            <person name="Hilden K."/>
            <person name="Makela M.R."/>
            <person name="Grigoriev I."/>
            <person name="Riley R."/>
        </authorList>
    </citation>
    <scope>NUCLEOTIDE SEQUENCE [LARGE SCALE GENOMIC DNA]</scope>
    <source>
        <strain evidence="2 3">FBCC195</strain>
    </source>
</reference>
<sequence>MLPRLLTSALLFSFVAFASAVPNIRILIEGDDYCNDQSILRIRQMIKEAKTLAQSAIDTLYRPNVEKSSGFVALFGPNANPKDIADKHFAPVNILPDSPAFVVTVKRLTENDLTFTCPPYGDPKDNKARMSTRNWVDGDGHDQRNNLIRIFPNSFEYDVPDSKGSHKVDTLPLQKAVEAVIAKTWFDEKAVPMAFTLVHEVQHADVIIGAENHCLDVAFIDDKGKTVKAYGLQQIQKKITNEEKVKNAQNYAWFAFLTLAQPELFTDDCQGNPGPIPHAAGLQEPLLVQDGIASRAAEDTCKYIHGDFLNIVDTDGEF</sequence>
<dbReference type="EMBL" id="MLYV02000881">
    <property type="protein sequence ID" value="PSR75652.1"/>
    <property type="molecule type" value="Genomic_DNA"/>
</dbReference>
<dbReference type="SUPFAM" id="SSF55486">
    <property type="entry name" value="Metalloproteases ('zincins'), catalytic domain"/>
    <property type="match status" value="1"/>
</dbReference>
<protein>
    <submittedName>
        <fullName evidence="2">Uncharacterized protein</fullName>
    </submittedName>
</protein>
<keyword evidence="1" id="KW-0732">Signal</keyword>
<dbReference type="OrthoDB" id="3052853at2759"/>